<gene>
    <name evidence="1" type="ORF">JJN12_03460</name>
</gene>
<sequence>MDKIEKKRQNDKDIVAFMIRWYCKKKHGKKEGLCPSCKELHDYAMFRIDRCPFMETKTFCSNCKSHCYSPEMRGKIKDVMRFSGPRLLLSHPILAIRHVIDTIKNKRRGK</sequence>
<evidence type="ECO:0000313" key="2">
    <source>
        <dbReference type="Proteomes" id="UP000604730"/>
    </source>
</evidence>
<dbReference type="Pfam" id="PF11756">
    <property type="entry name" value="YgbA_NO"/>
    <property type="match status" value="1"/>
</dbReference>
<proteinExistence type="predicted"/>
<dbReference type="RefSeq" id="WP_208428386.1">
    <property type="nucleotide sequence ID" value="NZ_JAEPRJ010000001.1"/>
</dbReference>
<evidence type="ECO:0000313" key="1">
    <source>
        <dbReference type="EMBL" id="MBK5896845.1"/>
    </source>
</evidence>
<protein>
    <submittedName>
        <fullName evidence="1">Nitrous oxide-stimulated promoter family protein</fullName>
    </submittedName>
</protein>
<reference evidence="1 2" key="1">
    <citation type="submission" date="2021-01" db="EMBL/GenBank/DDBJ databases">
        <title>Isolation and description of Catonella massiliensis sp. nov., a novel Catonella species, isolated from a stable periodontitis subject.</title>
        <authorList>
            <person name="Antezack A."/>
            <person name="Boxberger M."/>
            <person name="La Scola B."/>
            <person name="Monnet-Corti V."/>
        </authorList>
    </citation>
    <scope>NUCLEOTIDE SEQUENCE [LARGE SCALE GENOMIC DNA]</scope>
    <source>
        <strain evidence="1 2">Marseille-Q4567</strain>
    </source>
</reference>
<organism evidence="1 2">
    <name type="scientific">Catonella massiliensis</name>
    <dbReference type="NCBI Taxonomy" id="2799636"/>
    <lineage>
        <taxon>Bacteria</taxon>
        <taxon>Bacillati</taxon>
        <taxon>Bacillota</taxon>
        <taxon>Clostridia</taxon>
        <taxon>Lachnospirales</taxon>
        <taxon>Lachnospiraceae</taxon>
        <taxon>Catonella</taxon>
    </lineage>
</organism>
<keyword evidence="2" id="KW-1185">Reference proteome</keyword>
<dbReference type="EMBL" id="JAEPRJ010000001">
    <property type="protein sequence ID" value="MBK5896845.1"/>
    <property type="molecule type" value="Genomic_DNA"/>
</dbReference>
<dbReference type="InterPro" id="IPR020483">
    <property type="entry name" value="Uncharacterised_YgbA"/>
</dbReference>
<accession>A0ABS1IYN7</accession>
<dbReference type="NCBIfam" id="NF007714">
    <property type="entry name" value="PRK10410.1-2"/>
    <property type="match status" value="1"/>
</dbReference>
<name>A0ABS1IYN7_9FIRM</name>
<comment type="caution">
    <text evidence="1">The sequence shown here is derived from an EMBL/GenBank/DDBJ whole genome shotgun (WGS) entry which is preliminary data.</text>
</comment>
<dbReference type="Proteomes" id="UP000604730">
    <property type="component" value="Unassembled WGS sequence"/>
</dbReference>